<dbReference type="EMBL" id="KN838569">
    <property type="protein sequence ID" value="KIK04430.1"/>
    <property type="molecule type" value="Genomic_DNA"/>
</dbReference>
<gene>
    <name evidence="2" type="ORF">K443DRAFT_93183</name>
</gene>
<dbReference type="Proteomes" id="UP000054477">
    <property type="component" value="Unassembled WGS sequence"/>
</dbReference>
<evidence type="ECO:0000313" key="2">
    <source>
        <dbReference type="EMBL" id="KIK04430.1"/>
    </source>
</evidence>
<dbReference type="PANTHER" id="PTHR35870:SF1">
    <property type="entry name" value="PROTEIN, PUTATIVE (AFU_ORTHOLOGUE AFUA_5G03330)-RELATED"/>
    <property type="match status" value="1"/>
</dbReference>
<proteinExistence type="predicted"/>
<keyword evidence="3" id="KW-1185">Reference proteome</keyword>
<dbReference type="GO" id="GO:0016491">
    <property type="term" value="F:oxidoreductase activity"/>
    <property type="evidence" value="ECO:0007669"/>
    <property type="project" value="UniProtKB-KW"/>
</dbReference>
<evidence type="ECO:0000256" key="1">
    <source>
        <dbReference type="ARBA" id="ARBA00023002"/>
    </source>
</evidence>
<organism evidence="2 3">
    <name type="scientific">Laccaria amethystina LaAM-08-1</name>
    <dbReference type="NCBI Taxonomy" id="1095629"/>
    <lineage>
        <taxon>Eukaryota</taxon>
        <taxon>Fungi</taxon>
        <taxon>Dikarya</taxon>
        <taxon>Basidiomycota</taxon>
        <taxon>Agaricomycotina</taxon>
        <taxon>Agaricomycetes</taxon>
        <taxon>Agaricomycetidae</taxon>
        <taxon>Agaricales</taxon>
        <taxon>Agaricineae</taxon>
        <taxon>Hydnangiaceae</taxon>
        <taxon>Laccaria</taxon>
    </lineage>
</organism>
<name>A0A0C9WXF9_9AGAR</name>
<protein>
    <recommendedName>
        <fullName evidence="4">Oxidoreductase AflY</fullName>
    </recommendedName>
</protein>
<sequence length="468" mass="51911">MSKLDAFELFPAPSHLYKGGLLPPRFWPGQTPASIATLRQILKDNHEKWHIYFNTRGFHNHAAHTVIALWALGANEEILSAAYRYASSYLLPSFESPCSINEGNWKTHLGDEKYYQAYISFFTEEVKAKGINAVLEEYVFATSANYVLGHTEQPQMLGRLLDGVVHPLIHVGYGVEFGLPGMVIEGLAWAAVHQGLSSVLVPQTLFSEPASEKKVHPTHAFTVLERVISDPRLAGPFNDADPHDVTNKCGQVIKEYVDQWQPEGGVAKHVEELLWVNSLIYGVGGLGECEKFNADFFYMHLVTSSIFLPSLCARLTEQSQSLFLRSYFLVCLSLYVWRGRPALDIARFFANDTTLHPADDSTPHAEGLASSSPSGVTPNPWLSVIQTSLVHPDEHVPKLQRALCHLAELFGGTPAGYFKNTELKDAEVIDGTLFVRTAILSAKRTGGGNGEVPSRDVWDRRGFYQSKA</sequence>
<keyword evidence="1" id="KW-0560">Oxidoreductase</keyword>
<dbReference type="AlphaFoldDB" id="A0A0C9WXF9"/>
<evidence type="ECO:0000313" key="3">
    <source>
        <dbReference type="Proteomes" id="UP000054477"/>
    </source>
</evidence>
<dbReference type="InterPro" id="IPR025337">
    <property type="entry name" value="Questin_oxidase-like"/>
</dbReference>
<accession>A0A0C9WXF9</accession>
<reference evidence="3" key="2">
    <citation type="submission" date="2015-01" db="EMBL/GenBank/DDBJ databases">
        <title>Evolutionary Origins and Diversification of the Mycorrhizal Mutualists.</title>
        <authorList>
            <consortium name="DOE Joint Genome Institute"/>
            <consortium name="Mycorrhizal Genomics Consortium"/>
            <person name="Kohler A."/>
            <person name="Kuo A."/>
            <person name="Nagy L.G."/>
            <person name="Floudas D."/>
            <person name="Copeland A."/>
            <person name="Barry K.W."/>
            <person name="Cichocki N."/>
            <person name="Veneault-Fourrey C."/>
            <person name="LaButti K."/>
            <person name="Lindquist E.A."/>
            <person name="Lipzen A."/>
            <person name="Lundell T."/>
            <person name="Morin E."/>
            <person name="Murat C."/>
            <person name="Riley R."/>
            <person name="Ohm R."/>
            <person name="Sun H."/>
            <person name="Tunlid A."/>
            <person name="Henrissat B."/>
            <person name="Grigoriev I.V."/>
            <person name="Hibbett D.S."/>
            <person name="Martin F."/>
        </authorList>
    </citation>
    <scope>NUCLEOTIDE SEQUENCE [LARGE SCALE GENOMIC DNA]</scope>
    <source>
        <strain evidence="3">LaAM-08-1</strain>
    </source>
</reference>
<dbReference type="STRING" id="1095629.A0A0C9WXF9"/>
<dbReference type="Pfam" id="PF14027">
    <property type="entry name" value="Questin_oxidase"/>
    <property type="match status" value="1"/>
</dbReference>
<dbReference type="OrthoDB" id="10004862at2759"/>
<evidence type="ECO:0008006" key="4">
    <source>
        <dbReference type="Google" id="ProtNLM"/>
    </source>
</evidence>
<dbReference type="HOGENOM" id="CLU_019145_1_0_1"/>
<reference evidence="2 3" key="1">
    <citation type="submission" date="2014-04" db="EMBL/GenBank/DDBJ databases">
        <authorList>
            <consortium name="DOE Joint Genome Institute"/>
            <person name="Kuo A."/>
            <person name="Kohler A."/>
            <person name="Nagy L.G."/>
            <person name="Floudas D."/>
            <person name="Copeland A."/>
            <person name="Barry K.W."/>
            <person name="Cichocki N."/>
            <person name="Veneault-Fourrey C."/>
            <person name="LaButti K."/>
            <person name="Lindquist E.A."/>
            <person name="Lipzen A."/>
            <person name="Lundell T."/>
            <person name="Morin E."/>
            <person name="Murat C."/>
            <person name="Sun H."/>
            <person name="Tunlid A."/>
            <person name="Henrissat B."/>
            <person name="Grigoriev I.V."/>
            <person name="Hibbett D.S."/>
            <person name="Martin F."/>
            <person name="Nordberg H.P."/>
            <person name="Cantor M.N."/>
            <person name="Hua S.X."/>
        </authorList>
    </citation>
    <scope>NUCLEOTIDE SEQUENCE [LARGE SCALE GENOMIC DNA]</scope>
    <source>
        <strain evidence="2 3">LaAM-08-1</strain>
    </source>
</reference>
<dbReference type="PANTHER" id="PTHR35870">
    <property type="entry name" value="PROTEIN, PUTATIVE (AFU_ORTHOLOGUE AFUA_5G03330)-RELATED"/>
    <property type="match status" value="1"/>
</dbReference>